<evidence type="ECO:0000256" key="5">
    <source>
        <dbReference type="ARBA" id="ARBA00023180"/>
    </source>
</evidence>
<evidence type="ECO:0000256" key="4">
    <source>
        <dbReference type="ARBA" id="ARBA00023157"/>
    </source>
</evidence>
<keyword evidence="4 6" id="KW-1015">Disulfide bond</keyword>
<keyword evidence="5 6" id="KW-0325">Glycoprotein</keyword>
<evidence type="ECO:0000256" key="7">
    <source>
        <dbReference type="SAM" id="SignalP"/>
    </source>
</evidence>
<evidence type="ECO:0000256" key="1">
    <source>
        <dbReference type="ARBA" id="ARBA00004613"/>
    </source>
</evidence>
<evidence type="ECO:0000256" key="6">
    <source>
        <dbReference type="RuleBase" id="RU369006"/>
    </source>
</evidence>
<keyword evidence="2 6" id="KW-0964">Secreted</keyword>
<accession>A0A131Z7C3</accession>
<feature type="signal peptide" evidence="7">
    <location>
        <begin position="1"/>
        <end position="24"/>
    </location>
</feature>
<dbReference type="EMBL" id="GEDV01002221">
    <property type="protein sequence ID" value="JAP86336.1"/>
    <property type="molecule type" value="Transcribed_RNA"/>
</dbReference>
<dbReference type="GO" id="GO:0019957">
    <property type="term" value="F:C-C chemokine binding"/>
    <property type="evidence" value="ECO:0007669"/>
    <property type="project" value="InterPro"/>
</dbReference>
<protein>
    <recommendedName>
        <fullName evidence="6">Evasin</fullName>
    </recommendedName>
</protein>
<comment type="subcellular location">
    <subcellularLocation>
        <location evidence="1 6">Secreted</location>
    </subcellularLocation>
</comment>
<dbReference type="Pfam" id="PF19429">
    <property type="entry name" value="EVA_Class_A"/>
    <property type="match status" value="1"/>
</dbReference>
<evidence type="ECO:0000256" key="3">
    <source>
        <dbReference type="ARBA" id="ARBA00022729"/>
    </source>
</evidence>
<sequence length="114" mass="12357">MRKVTAAGFLLWHILIIASNVTSGYRLGNPINHCKRLFLHTKAGPIGVGCLFYCTTTEGSAKVGKGHTCVNTNLQAYEKMLPSATYICTLGICTSNHTCEPSGLSIECSKKKQH</sequence>
<dbReference type="GO" id="GO:0005576">
    <property type="term" value="C:extracellular region"/>
    <property type="evidence" value="ECO:0007669"/>
    <property type="project" value="UniProtKB-SubCell"/>
</dbReference>
<comment type="function">
    <text evidence="6">Salivary chemokine-binding protein which binds to host chemokines.</text>
</comment>
<proteinExistence type="predicted"/>
<reference evidence="8" key="1">
    <citation type="journal article" date="2016" name="Ticks Tick Borne Dis.">
        <title>De novo assembly and annotation of the salivary gland transcriptome of Rhipicephalus appendiculatus male and female ticks during blood feeding.</title>
        <authorList>
            <person name="de Castro M.H."/>
            <person name="de Klerk D."/>
            <person name="Pienaar R."/>
            <person name="Latif A.A."/>
            <person name="Rees D.J."/>
            <person name="Mans B.J."/>
        </authorList>
    </citation>
    <scope>NUCLEOTIDE SEQUENCE</scope>
    <source>
        <tissue evidence="8">Salivary glands</tissue>
    </source>
</reference>
<dbReference type="InterPro" id="IPR045797">
    <property type="entry name" value="EVA_Class_A"/>
</dbReference>
<feature type="chain" id="PRO_5007286893" description="Evasin" evidence="7">
    <location>
        <begin position="25"/>
        <end position="114"/>
    </location>
</feature>
<dbReference type="AlphaFoldDB" id="A0A131Z7C3"/>
<evidence type="ECO:0000313" key="8">
    <source>
        <dbReference type="EMBL" id="JAP86336.1"/>
    </source>
</evidence>
<dbReference type="Gene3D" id="2.30.130.100">
    <property type="match status" value="1"/>
</dbReference>
<evidence type="ECO:0000256" key="2">
    <source>
        <dbReference type="ARBA" id="ARBA00022525"/>
    </source>
</evidence>
<name>A0A131Z7C3_RHIAP</name>
<organism evidence="8">
    <name type="scientific">Rhipicephalus appendiculatus</name>
    <name type="common">Brown ear tick</name>
    <dbReference type="NCBI Taxonomy" id="34631"/>
    <lineage>
        <taxon>Eukaryota</taxon>
        <taxon>Metazoa</taxon>
        <taxon>Ecdysozoa</taxon>
        <taxon>Arthropoda</taxon>
        <taxon>Chelicerata</taxon>
        <taxon>Arachnida</taxon>
        <taxon>Acari</taxon>
        <taxon>Parasitiformes</taxon>
        <taxon>Ixodida</taxon>
        <taxon>Ixodoidea</taxon>
        <taxon>Ixodidae</taxon>
        <taxon>Rhipicephalinae</taxon>
        <taxon>Rhipicephalus</taxon>
        <taxon>Rhipicephalus</taxon>
    </lineage>
</organism>
<keyword evidence="3 6" id="KW-0732">Signal</keyword>